<gene>
    <name evidence="2" type="ORF">GTP69_05820</name>
</gene>
<feature type="transmembrane region" description="Helical" evidence="1">
    <location>
        <begin position="124"/>
        <end position="145"/>
    </location>
</feature>
<evidence type="ECO:0000313" key="3">
    <source>
        <dbReference type="Proteomes" id="UP000642144"/>
    </source>
</evidence>
<protein>
    <submittedName>
        <fullName evidence="2">DUF1109 family protein</fullName>
    </submittedName>
</protein>
<sequence>MNNHDALIERLSRDVTPVKRPASPWQRALGWMLVAMPCGFLASLMMPSAAANWADPGALWAGLGMLVSLGLGVFALKTAFALSIAGHKLPQWRWLAAFSVVWLLVELLQITSSGDPVGHFGDGIYCYTFMMIAGIPMVVVVVAALRLTRSLYPAGSLAIAGLGIAAMSQIILGFCHPVAGELMDLLMHLAAAITLIAIAVLAGRRWIAI</sequence>
<keyword evidence="3" id="KW-1185">Reference proteome</keyword>
<dbReference type="EMBL" id="WWCT01000003">
    <property type="protein sequence ID" value="MYN25918.1"/>
    <property type="molecule type" value="Genomic_DNA"/>
</dbReference>
<dbReference type="Pfam" id="PF06532">
    <property type="entry name" value="NrsF"/>
    <property type="match status" value="1"/>
</dbReference>
<evidence type="ECO:0000256" key="1">
    <source>
        <dbReference type="SAM" id="Phobius"/>
    </source>
</evidence>
<keyword evidence="1" id="KW-0472">Membrane</keyword>
<proteinExistence type="predicted"/>
<dbReference type="InterPro" id="IPR009495">
    <property type="entry name" value="NrsF"/>
</dbReference>
<dbReference type="RefSeq" id="WP_161053999.1">
    <property type="nucleotide sequence ID" value="NZ_WWCT01000003.1"/>
</dbReference>
<feature type="transmembrane region" description="Helical" evidence="1">
    <location>
        <begin position="58"/>
        <end position="82"/>
    </location>
</feature>
<keyword evidence="1" id="KW-0812">Transmembrane</keyword>
<dbReference type="Proteomes" id="UP000642144">
    <property type="component" value="Unassembled WGS sequence"/>
</dbReference>
<feature type="transmembrane region" description="Helical" evidence="1">
    <location>
        <begin position="94"/>
        <end position="112"/>
    </location>
</feature>
<accession>A0ABW9VWE9</accession>
<comment type="caution">
    <text evidence="2">The sequence shown here is derived from an EMBL/GenBank/DDBJ whole genome shotgun (WGS) entry which is preliminary data.</text>
</comment>
<feature type="transmembrane region" description="Helical" evidence="1">
    <location>
        <begin position="185"/>
        <end position="203"/>
    </location>
</feature>
<reference evidence="2 3" key="1">
    <citation type="submission" date="2019-12" db="EMBL/GenBank/DDBJ databases">
        <title>Novel species isolated from a subtropical stream in China.</title>
        <authorList>
            <person name="Lu H."/>
        </authorList>
    </citation>
    <scope>NUCLEOTIDE SEQUENCE [LARGE SCALE GENOMIC DNA]</scope>
    <source>
        <strain evidence="2 3">CY42W</strain>
    </source>
</reference>
<feature type="transmembrane region" description="Helical" evidence="1">
    <location>
        <begin position="28"/>
        <end position="46"/>
    </location>
</feature>
<keyword evidence="1" id="KW-1133">Transmembrane helix</keyword>
<organism evidence="2 3">
    <name type="scientific">Duganella levis</name>
    <dbReference type="NCBI Taxonomy" id="2692169"/>
    <lineage>
        <taxon>Bacteria</taxon>
        <taxon>Pseudomonadati</taxon>
        <taxon>Pseudomonadota</taxon>
        <taxon>Betaproteobacteria</taxon>
        <taxon>Burkholderiales</taxon>
        <taxon>Oxalobacteraceae</taxon>
        <taxon>Telluria group</taxon>
        <taxon>Duganella</taxon>
    </lineage>
</organism>
<evidence type="ECO:0000313" key="2">
    <source>
        <dbReference type="EMBL" id="MYN25918.1"/>
    </source>
</evidence>
<feature type="transmembrane region" description="Helical" evidence="1">
    <location>
        <begin position="157"/>
        <end position="179"/>
    </location>
</feature>
<name>A0ABW9VWE9_9BURK</name>